<dbReference type="Proteomes" id="UP000001817">
    <property type="component" value="Chromosome 1"/>
</dbReference>
<organism evidence="2 3">
    <name type="scientific">Paraburkholderia xenovorans (strain LB400)</name>
    <dbReference type="NCBI Taxonomy" id="266265"/>
    <lineage>
        <taxon>Bacteria</taxon>
        <taxon>Pseudomonadati</taxon>
        <taxon>Pseudomonadota</taxon>
        <taxon>Betaproteobacteria</taxon>
        <taxon>Burkholderiales</taxon>
        <taxon>Burkholderiaceae</taxon>
        <taxon>Paraburkholderia</taxon>
    </lineage>
</organism>
<reference evidence="2 3" key="1">
    <citation type="journal article" date="2006" name="Proc. Natl. Acad. Sci. U.S.A.">
        <title>Burkholderia xenovorans LB400 harbors a multi-replicon, 9.73-Mbp genome shaped for versatility.</title>
        <authorList>
            <person name="Chain P.S."/>
            <person name="Denef V.J."/>
            <person name="Konstantinidis K.T."/>
            <person name="Vergez L.M."/>
            <person name="Agullo L."/>
            <person name="Reyes V.L."/>
            <person name="Hauser L."/>
            <person name="Cordova M."/>
            <person name="Gomez L."/>
            <person name="Gonzalez M."/>
            <person name="Land M."/>
            <person name="Lao V."/>
            <person name="Larimer F."/>
            <person name="LiPuma J.J."/>
            <person name="Mahenthiralingam E."/>
            <person name="Malfatti S.A."/>
            <person name="Marx C.J."/>
            <person name="Parnell J.J."/>
            <person name="Ramette A."/>
            <person name="Richardson P."/>
            <person name="Seeger M."/>
            <person name="Smith D."/>
            <person name="Spilker T."/>
            <person name="Sul W.J."/>
            <person name="Tsoi T.V."/>
            <person name="Ulrich L.E."/>
            <person name="Zhulin I.B."/>
            <person name="Tiedje J.M."/>
        </authorList>
    </citation>
    <scope>NUCLEOTIDE SEQUENCE [LARGE SCALE GENOMIC DNA]</scope>
    <source>
        <strain evidence="2 3">LB400</strain>
    </source>
</reference>
<evidence type="ECO:0000256" key="1">
    <source>
        <dbReference type="SAM" id="Phobius"/>
    </source>
</evidence>
<evidence type="ECO:0000313" key="3">
    <source>
        <dbReference type="Proteomes" id="UP000001817"/>
    </source>
</evidence>
<keyword evidence="1" id="KW-1133">Transmembrane helix</keyword>
<keyword evidence="1" id="KW-0812">Transmembrane</keyword>
<dbReference type="AlphaFoldDB" id="Q13UH0"/>
<feature type="transmembrane region" description="Helical" evidence="1">
    <location>
        <begin position="6"/>
        <end position="24"/>
    </location>
</feature>
<accession>Q13UH0</accession>
<gene>
    <name evidence="2" type="ORF">Bxe_A0665</name>
</gene>
<dbReference type="KEGG" id="bxe:Bxe_A0665"/>
<name>Q13UH0_PARXL</name>
<proteinExistence type="predicted"/>
<protein>
    <submittedName>
        <fullName evidence="2">Uncharacterized protein</fullName>
    </submittedName>
</protein>
<sequence length="84" mass="9769">MLDCQYYVAWFVASLMMAGAWVLTKIIQRFGPWQNFFIKFLTEKRARNTSGTINGGRLRRLLCNFCKLIAGVRIVLISVLRPRE</sequence>
<keyword evidence="1" id="KW-0472">Membrane</keyword>
<keyword evidence="3" id="KW-1185">Reference proteome</keyword>
<evidence type="ECO:0000313" key="2">
    <source>
        <dbReference type="EMBL" id="ABE32269.1"/>
    </source>
</evidence>
<dbReference type="EMBL" id="CP000270">
    <property type="protein sequence ID" value="ABE32269.1"/>
    <property type="molecule type" value="Genomic_DNA"/>
</dbReference>